<dbReference type="InterPro" id="IPR011009">
    <property type="entry name" value="Kinase-like_dom_sf"/>
</dbReference>
<keyword evidence="3" id="KW-1185">Reference proteome</keyword>
<organism evidence="2 3">
    <name type="scientific">Nocardioides ganghwensis</name>
    <dbReference type="NCBI Taxonomy" id="252230"/>
    <lineage>
        <taxon>Bacteria</taxon>
        <taxon>Bacillati</taxon>
        <taxon>Actinomycetota</taxon>
        <taxon>Actinomycetes</taxon>
        <taxon>Propionibacteriales</taxon>
        <taxon>Nocardioidaceae</taxon>
        <taxon>Nocardioides</taxon>
    </lineage>
</organism>
<dbReference type="EMBL" id="SDWU01000002">
    <property type="protein sequence ID" value="RYC04368.1"/>
    <property type="molecule type" value="Genomic_DNA"/>
</dbReference>
<keyword evidence="2" id="KW-0808">Transferase</keyword>
<dbReference type="Gene3D" id="3.90.1200.10">
    <property type="match status" value="1"/>
</dbReference>
<proteinExistence type="predicted"/>
<sequence>MHAMPELTAMSDRWRASGFVDSAHAWIVARLAERGRSVVAAIEQPHVTDWSTVMRVPTDDGPVWFKANDDSMRHEAAATAIVAPLSGGRVPVPLASDPRTGWMLLADAGRRLRDVIPEERSLVRWHDVLEAYARLQLACEDRVDALLAAGLPDRRLHTLPGAYAALLAGLDDVDPRLPGPDAITDLCDRLVAFGIRETVQHDDLHDGQVFLGDGVHQVLDWGDACVSHPFFTLAVTLEGVIAWGIDDEEGSEDLDPHLAAYLRPFAKTYPLTDTDLREAARIAMRLGWVCRAINGALPQDPGQTHTRLRMFLDGKP</sequence>
<evidence type="ECO:0000259" key="1">
    <source>
        <dbReference type="Pfam" id="PF01636"/>
    </source>
</evidence>
<name>A0A4Q2SK94_9ACTN</name>
<evidence type="ECO:0000313" key="3">
    <source>
        <dbReference type="Proteomes" id="UP000293291"/>
    </source>
</evidence>
<dbReference type="OrthoDB" id="101887at2"/>
<dbReference type="AlphaFoldDB" id="A0A4Q2SK94"/>
<dbReference type="InterPro" id="IPR002575">
    <property type="entry name" value="Aminoglycoside_PTrfase"/>
</dbReference>
<gene>
    <name evidence="2" type="ORF">EUA07_02475</name>
</gene>
<comment type="caution">
    <text evidence="2">The sequence shown here is derived from an EMBL/GenBank/DDBJ whole genome shotgun (WGS) entry which is preliminary data.</text>
</comment>
<feature type="domain" description="Aminoglycoside phosphotransferase" evidence="1">
    <location>
        <begin position="68"/>
        <end position="264"/>
    </location>
</feature>
<dbReference type="GO" id="GO:0016740">
    <property type="term" value="F:transferase activity"/>
    <property type="evidence" value="ECO:0007669"/>
    <property type="project" value="UniProtKB-KW"/>
</dbReference>
<reference evidence="2 3" key="1">
    <citation type="submission" date="2019-01" db="EMBL/GenBank/DDBJ databases">
        <title>Novel species of Nocardioides.</title>
        <authorList>
            <person name="Liu Q."/>
            <person name="Xin Y.-H."/>
        </authorList>
    </citation>
    <scope>NUCLEOTIDE SEQUENCE [LARGE SCALE GENOMIC DNA]</scope>
    <source>
        <strain evidence="2 3">CGMCC 4.6875</strain>
    </source>
</reference>
<dbReference type="Proteomes" id="UP000293291">
    <property type="component" value="Unassembled WGS sequence"/>
</dbReference>
<dbReference type="Pfam" id="PF01636">
    <property type="entry name" value="APH"/>
    <property type="match status" value="1"/>
</dbReference>
<accession>A0A4Q2SK94</accession>
<protein>
    <submittedName>
        <fullName evidence="2">Aminoglycoside phosphotransferase family protein</fullName>
    </submittedName>
</protein>
<dbReference type="SUPFAM" id="SSF56112">
    <property type="entry name" value="Protein kinase-like (PK-like)"/>
    <property type="match status" value="1"/>
</dbReference>
<evidence type="ECO:0000313" key="2">
    <source>
        <dbReference type="EMBL" id="RYC04368.1"/>
    </source>
</evidence>